<dbReference type="PANTHER" id="PTHR47912:SF1">
    <property type="entry name" value="THIOREDOXIN-LIKE 4, CHLOROPLASTIC"/>
    <property type="match status" value="1"/>
</dbReference>
<dbReference type="InterPro" id="IPR044176">
    <property type="entry name" value="TRL4_chloroplastic"/>
</dbReference>
<dbReference type="PANTHER" id="PTHR47912">
    <property type="entry name" value="THIOREDOXIN-LIKE 4, CHLOROPLASTIC"/>
    <property type="match status" value="1"/>
</dbReference>
<evidence type="ECO:0000313" key="2">
    <source>
        <dbReference type="EMBL" id="CAH9131887.1"/>
    </source>
</evidence>
<dbReference type="EMBL" id="CAMAPF010000967">
    <property type="protein sequence ID" value="CAH9131887.1"/>
    <property type="molecule type" value="Genomic_DNA"/>
</dbReference>
<dbReference type="InterPro" id="IPR013766">
    <property type="entry name" value="Thioredoxin_domain"/>
</dbReference>
<organism evidence="2 3">
    <name type="scientific">Cuscuta epithymum</name>
    <dbReference type="NCBI Taxonomy" id="186058"/>
    <lineage>
        <taxon>Eukaryota</taxon>
        <taxon>Viridiplantae</taxon>
        <taxon>Streptophyta</taxon>
        <taxon>Embryophyta</taxon>
        <taxon>Tracheophyta</taxon>
        <taxon>Spermatophyta</taxon>
        <taxon>Magnoliopsida</taxon>
        <taxon>eudicotyledons</taxon>
        <taxon>Gunneridae</taxon>
        <taxon>Pentapetalae</taxon>
        <taxon>asterids</taxon>
        <taxon>lamiids</taxon>
        <taxon>Solanales</taxon>
        <taxon>Convolvulaceae</taxon>
        <taxon>Cuscuteae</taxon>
        <taxon>Cuscuta</taxon>
        <taxon>Cuscuta subgen. Cuscuta</taxon>
    </lineage>
</organism>
<dbReference type="Gene3D" id="3.40.30.10">
    <property type="entry name" value="Glutaredoxin"/>
    <property type="match status" value="1"/>
</dbReference>
<evidence type="ECO:0000259" key="1">
    <source>
        <dbReference type="PROSITE" id="PS51352"/>
    </source>
</evidence>
<keyword evidence="3" id="KW-1185">Reference proteome</keyword>
<name>A0AAV0F905_9ASTE</name>
<proteinExistence type="predicted"/>
<dbReference type="AlphaFoldDB" id="A0AAV0F905"/>
<dbReference type="Pfam" id="PF00085">
    <property type="entry name" value="Thioredoxin"/>
    <property type="match status" value="1"/>
</dbReference>
<accession>A0AAV0F905</accession>
<reference evidence="2" key="1">
    <citation type="submission" date="2022-07" db="EMBL/GenBank/DDBJ databases">
        <authorList>
            <person name="Macas J."/>
            <person name="Novak P."/>
            <person name="Neumann P."/>
        </authorList>
    </citation>
    <scope>NUCLEOTIDE SEQUENCE</scope>
</reference>
<feature type="domain" description="Thioredoxin" evidence="1">
    <location>
        <begin position="113"/>
        <end position="252"/>
    </location>
</feature>
<dbReference type="Proteomes" id="UP001152523">
    <property type="component" value="Unassembled WGS sequence"/>
</dbReference>
<sequence length="260" mass="29621">MAYRAVSKFVYFSTVSRHCCIPGMVKVSTLQKDLLLAIMQRQGILSWRSPFRFTRSNLNIDDKLGFVAGSISIPSIRHTNMIESCQVKSRGVLISGVSNAETRSGGARLKWSVNNGDVDELFEEEDDDDECCPVDCVREFTKDEEFLRIMEKAKKSRSLVVVDFYRTSCGSCKYIEKGFSKLCKGSGDQESPVIFLKHNVLDEYDEQSEVAERLRIRTVPLFHFYKNGVLLEAFPTRDKDRIHSAILKYSSPDTENTWPS</sequence>
<evidence type="ECO:0000313" key="3">
    <source>
        <dbReference type="Proteomes" id="UP001152523"/>
    </source>
</evidence>
<dbReference type="SUPFAM" id="SSF52833">
    <property type="entry name" value="Thioredoxin-like"/>
    <property type="match status" value="1"/>
</dbReference>
<dbReference type="CDD" id="cd02947">
    <property type="entry name" value="TRX_family"/>
    <property type="match status" value="1"/>
</dbReference>
<gene>
    <name evidence="2" type="ORF">CEPIT_LOCUS31745</name>
</gene>
<dbReference type="GO" id="GO:0009507">
    <property type="term" value="C:chloroplast"/>
    <property type="evidence" value="ECO:0007669"/>
    <property type="project" value="TreeGrafter"/>
</dbReference>
<comment type="caution">
    <text evidence="2">The sequence shown here is derived from an EMBL/GenBank/DDBJ whole genome shotgun (WGS) entry which is preliminary data.</text>
</comment>
<protein>
    <recommendedName>
        <fullName evidence="1">Thioredoxin domain-containing protein</fullName>
    </recommendedName>
</protein>
<dbReference type="InterPro" id="IPR036249">
    <property type="entry name" value="Thioredoxin-like_sf"/>
</dbReference>
<dbReference type="PROSITE" id="PS51352">
    <property type="entry name" value="THIOREDOXIN_2"/>
    <property type="match status" value="1"/>
</dbReference>